<dbReference type="EMBL" id="DXGI01000095">
    <property type="protein sequence ID" value="HIW78016.1"/>
    <property type="molecule type" value="Genomic_DNA"/>
</dbReference>
<gene>
    <name evidence="1" type="ORF">H9874_02575</name>
</gene>
<sequence>MPLVEHGELVRRAVEYVEEERKSRPDVPLARLLDEAGMRFNLSPLDGQRLSRVFEEPREQAVPSPR</sequence>
<comment type="caution">
    <text evidence="1">The sequence shown here is derived from an EMBL/GenBank/DDBJ whole genome shotgun (WGS) entry which is preliminary data.</text>
</comment>
<dbReference type="AlphaFoldDB" id="A0A9D1U918"/>
<evidence type="ECO:0000313" key="2">
    <source>
        <dbReference type="Proteomes" id="UP000824264"/>
    </source>
</evidence>
<dbReference type="Proteomes" id="UP000824264">
    <property type="component" value="Unassembled WGS sequence"/>
</dbReference>
<organism evidence="1 2">
    <name type="scientific">Candidatus Bilophila faecipullorum</name>
    <dbReference type="NCBI Taxonomy" id="2838482"/>
    <lineage>
        <taxon>Bacteria</taxon>
        <taxon>Pseudomonadati</taxon>
        <taxon>Thermodesulfobacteriota</taxon>
        <taxon>Desulfovibrionia</taxon>
        <taxon>Desulfovibrionales</taxon>
        <taxon>Desulfovibrionaceae</taxon>
        <taxon>Bilophila</taxon>
    </lineage>
</organism>
<protein>
    <submittedName>
        <fullName evidence="1">Uncharacterized protein</fullName>
    </submittedName>
</protein>
<reference evidence="1" key="1">
    <citation type="journal article" date="2021" name="PeerJ">
        <title>Extensive microbial diversity within the chicken gut microbiome revealed by metagenomics and culture.</title>
        <authorList>
            <person name="Gilroy R."/>
            <person name="Ravi A."/>
            <person name="Getino M."/>
            <person name="Pursley I."/>
            <person name="Horton D.L."/>
            <person name="Alikhan N.F."/>
            <person name="Baker D."/>
            <person name="Gharbi K."/>
            <person name="Hall N."/>
            <person name="Watson M."/>
            <person name="Adriaenssens E.M."/>
            <person name="Foster-Nyarko E."/>
            <person name="Jarju S."/>
            <person name="Secka A."/>
            <person name="Antonio M."/>
            <person name="Oren A."/>
            <person name="Chaudhuri R.R."/>
            <person name="La Ragione R."/>
            <person name="Hildebrand F."/>
            <person name="Pallen M.J."/>
        </authorList>
    </citation>
    <scope>NUCLEOTIDE SEQUENCE</scope>
    <source>
        <strain evidence="1">ChiSxjej5B17-1746</strain>
    </source>
</reference>
<reference evidence="1" key="2">
    <citation type="submission" date="2021-04" db="EMBL/GenBank/DDBJ databases">
        <authorList>
            <person name="Gilroy R."/>
        </authorList>
    </citation>
    <scope>NUCLEOTIDE SEQUENCE</scope>
    <source>
        <strain evidence="1">ChiSxjej5B17-1746</strain>
    </source>
</reference>
<evidence type="ECO:0000313" key="1">
    <source>
        <dbReference type="EMBL" id="HIW78016.1"/>
    </source>
</evidence>
<name>A0A9D1U918_9BACT</name>
<accession>A0A9D1U918</accession>
<proteinExistence type="predicted"/>